<reference evidence="2 3" key="1">
    <citation type="submission" date="2016-03" db="EMBL/GenBank/DDBJ databases">
        <title>Characterisation of pf16 and phiPMW: Two novel phages infecting Pseudomonas putida PpG1.</title>
        <authorList>
            <person name="Magill D.J."/>
            <person name="Krylov V.N."/>
            <person name="Shaburova O.V."/>
            <person name="Allen C.C.R."/>
            <person name="McGrath J.W."/>
            <person name="Quinn J.P."/>
            <person name="Kulakov L.A."/>
        </authorList>
    </citation>
    <scope>NUCLEOTIDE SEQUENCE [LARGE SCALE GENOMIC DNA]</scope>
</reference>
<dbReference type="Proteomes" id="UP000225821">
    <property type="component" value="Segment"/>
</dbReference>
<dbReference type="EMBL" id="KU873925">
    <property type="protein sequence ID" value="AND75032.1"/>
    <property type="molecule type" value="Genomic_DNA"/>
</dbReference>
<keyword evidence="3" id="KW-1185">Reference proteome</keyword>
<evidence type="ECO:0000313" key="2">
    <source>
        <dbReference type="EMBL" id="AND75032.1"/>
    </source>
</evidence>
<protein>
    <recommendedName>
        <fullName evidence="4">Prohead core protein</fullName>
    </recommendedName>
</protein>
<proteinExistence type="predicted"/>
<feature type="region of interest" description="Disordered" evidence="1">
    <location>
        <begin position="63"/>
        <end position="89"/>
    </location>
</feature>
<sequence length="89" mass="9875">MELELTTEAVIITKVNAAGEKTKRVRCKPGFKLNSTGTSCVPITGGEKAAKRLAIRKALRTKRAEGQALKNRTKRKRIRAMRKRKALGL</sequence>
<accession>A0A1S5R3P3</accession>
<feature type="compositionally biased region" description="Basic residues" evidence="1">
    <location>
        <begin position="71"/>
        <end position="89"/>
    </location>
</feature>
<organism evidence="2 3">
    <name type="scientific">Pseudomonas phage pf16</name>
    <dbReference type="NCBI Taxonomy" id="1815630"/>
    <lineage>
        <taxon>Viruses</taxon>
        <taxon>Duplodnaviria</taxon>
        <taxon>Heunggongvirae</taxon>
        <taxon>Uroviricota</taxon>
        <taxon>Caudoviricetes</taxon>
        <taxon>Chakrabartyvirus</taxon>
        <taxon>Chakrabartyvirus pf16</taxon>
    </lineage>
</organism>
<dbReference type="OrthoDB" id="41410at10239"/>
<evidence type="ECO:0000256" key="1">
    <source>
        <dbReference type="SAM" id="MobiDB-lite"/>
    </source>
</evidence>
<name>A0A1S5R3P3_9CAUD</name>
<evidence type="ECO:0008006" key="4">
    <source>
        <dbReference type="Google" id="ProtNLM"/>
    </source>
</evidence>
<evidence type="ECO:0000313" key="3">
    <source>
        <dbReference type="Proteomes" id="UP000225821"/>
    </source>
</evidence>
<gene>
    <name evidence="2" type="ORF">pf16_109</name>
</gene>